<evidence type="ECO:0000256" key="1">
    <source>
        <dbReference type="SAM" id="MobiDB-lite"/>
    </source>
</evidence>
<dbReference type="EMBL" id="CM000914">
    <property type="protein sequence ID" value="EFG03537.2"/>
    <property type="molecule type" value="Genomic_DNA"/>
</dbReference>
<feature type="region of interest" description="Disordered" evidence="1">
    <location>
        <begin position="1"/>
        <end position="26"/>
    </location>
</feature>
<name>B5GVS5_STRCL</name>
<sequence>MSHGVDRSRCRTRVGGGSGRGDAGVFDEDADTVLDLVPDRADRVGVLSCGDVEGSVEVGPAGEGGAGVGTSRPRPSPAAIAVRIHSAR</sequence>
<evidence type="ECO:0000313" key="3">
    <source>
        <dbReference type="Proteomes" id="UP000002357"/>
    </source>
</evidence>
<dbReference type="Proteomes" id="UP000002357">
    <property type="component" value="Plasmid pSCL4"/>
</dbReference>
<accession>B5GVS5</accession>
<evidence type="ECO:0000313" key="2">
    <source>
        <dbReference type="EMBL" id="EFG03537.2"/>
    </source>
</evidence>
<geneLocation type="plasmid" evidence="2 3">
    <name>pSCL4</name>
</geneLocation>
<keyword evidence="2" id="KW-0614">Plasmid</keyword>
<reference evidence="2 3" key="1">
    <citation type="journal article" date="2010" name="Genome Biol. Evol.">
        <title>The sequence of a 1.8-mb bacterial linear plasmid reveals a rich evolutionary reservoir of secondary metabolic pathways.</title>
        <authorList>
            <person name="Medema M.H."/>
            <person name="Trefzer A."/>
            <person name="Kovalchuk A."/>
            <person name="van den Berg M."/>
            <person name="Mueller U."/>
            <person name="Heijne W."/>
            <person name="Wu L."/>
            <person name="Alam M.T."/>
            <person name="Ronning C.M."/>
            <person name="Nierman W.C."/>
            <person name="Bovenberg R.A.L."/>
            <person name="Breitling R."/>
            <person name="Takano E."/>
        </authorList>
    </citation>
    <scope>NUCLEOTIDE SEQUENCE [LARGE SCALE GENOMIC DNA]</scope>
    <source>
        <strain evidence="3">ATCC 27064 / DSM 738 / JCM 4710 / NBRC 13307 / NCIMB 12785 / NRRL 3585 / VKM Ac-602</strain>
        <plasmid evidence="2">pSCL4</plasmid>
    </source>
</reference>
<dbReference type="AlphaFoldDB" id="B5GVS5"/>
<feature type="region of interest" description="Disordered" evidence="1">
    <location>
        <begin position="53"/>
        <end position="77"/>
    </location>
</feature>
<proteinExistence type="predicted"/>
<organism evidence="2 3">
    <name type="scientific">Streptomyces clavuligerus</name>
    <dbReference type="NCBI Taxonomy" id="1901"/>
    <lineage>
        <taxon>Bacteria</taxon>
        <taxon>Bacillati</taxon>
        <taxon>Actinomycetota</taxon>
        <taxon>Actinomycetes</taxon>
        <taxon>Kitasatosporales</taxon>
        <taxon>Streptomycetaceae</taxon>
        <taxon>Streptomyces</taxon>
    </lineage>
</organism>
<keyword evidence="3" id="KW-1185">Reference proteome</keyword>
<gene>
    <name evidence="2" type="ORF">SCLAV_p0042</name>
</gene>
<protein>
    <submittedName>
        <fullName evidence="2">Uncharacterized protein</fullName>
    </submittedName>
</protein>